<dbReference type="SUPFAM" id="SSF101960">
    <property type="entry name" value="Stabilizer of iron transporter SufD"/>
    <property type="match status" value="1"/>
</dbReference>
<dbReference type="RefSeq" id="WP_324775499.1">
    <property type="nucleotide sequence ID" value="NZ_BAAATS010000001.1"/>
</dbReference>
<organism evidence="3 4">
    <name type="scientific">Streptomyces kunmingensis</name>
    <dbReference type="NCBI Taxonomy" id="68225"/>
    <lineage>
        <taxon>Bacteria</taxon>
        <taxon>Bacillati</taxon>
        <taxon>Actinomycetota</taxon>
        <taxon>Actinomycetes</taxon>
        <taxon>Kitasatosporales</taxon>
        <taxon>Streptomycetaceae</taxon>
        <taxon>Streptomyces</taxon>
    </lineage>
</organism>
<dbReference type="InterPro" id="IPR055346">
    <property type="entry name" value="Fe-S_cluster_assembly_SufBD"/>
</dbReference>
<evidence type="ECO:0000313" key="3">
    <source>
        <dbReference type="EMBL" id="MEB3966328.1"/>
    </source>
</evidence>
<comment type="caution">
    <text evidence="3">The sequence shown here is derived from an EMBL/GenBank/DDBJ whole genome shotgun (WGS) entry which is preliminary data.</text>
</comment>
<feature type="domain" description="SUF system FeS cluster assembly SufBD core" evidence="2">
    <location>
        <begin position="137"/>
        <end position="364"/>
    </location>
</feature>
<dbReference type="Proteomes" id="UP001352223">
    <property type="component" value="Unassembled WGS sequence"/>
</dbReference>
<reference evidence="3 4" key="1">
    <citation type="submission" date="2022-10" db="EMBL/GenBank/DDBJ databases">
        <authorList>
            <person name="Xie J."/>
            <person name="Shen N."/>
        </authorList>
    </citation>
    <scope>NUCLEOTIDE SEQUENCE [LARGE SCALE GENOMIC DNA]</scope>
    <source>
        <strain evidence="3 4">DSM 41681</strain>
    </source>
</reference>
<protein>
    <submittedName>
        <fullName evidence="3">Fe-S cluster assembly protein SufD</fullName>
    </submittedName>
</protein>
<dbReference type="InterPro" id="IPR011542">
    <property type="entry name" value="SUF_FeS_clus_asmbl_SufD"/>
</dbReference>
<name>A0ABU6CNN6_9ACTN</name>
<evidence type="ECO:0000313" key="4">
    <source>
        <dbReference type="Proteomes" id="UP001352223"/>
    </source>
</evidence>
<dbReference type="Pfam" id="PF01458">
    <property type="entry name" value="SUFBD_core"/>
    <property type="match status" value="1"/>
</dbReference>
<evidence type="ECO:0000259" key="2">
    <source>
        <dbReference type="Pfam" id="PF01458"/>
    </source>
</evidence>
<comment type="similarity">
    <text evidence="1">Belongs to the iron-sulfur cluster assembly SufBD family.</text>
</comment>
<accession>A0ABU6CNN6</accession>
<dbReference type="InterPro" id="IPR000825">
    <property type="entry name" value="SUF_FeS_clus_asmbl_SufBD_core"/>
</dbReference>
<dbReference type="PANTHER" id="PTHR43575:SF1">
    <property type="entry name" value="PROTEIN ABCI7, CHLOROPLASTIC"/>
    <property type="match status" value="1"/>
</dbReference>
<dbReference type="NCBIfam" id="TIGR01981">
    <property type="entry name" value="sufD"/>
    <property type="match status" value="1"/>
</dbReference>
<dbReference type="PANTHER" id="PTHR43575">
    <property type="entry name" value="PROTEIN ABCI7, CHLOROPLASTIC"/>
    <property type="match status" value="1"/>
</dbReference>
<evidence type="ECO:0000256" key="1">
    <source>
        <dbReference type="ARBA" id="ARBA00043967"/>
    </source>
</evidence>
<sequence length="393" mass="41766">MAEAQNIPVGSTTAGTIAVAAESTVATRMSAPPSYDVEAFPVPHGREEEWRFTPLERLRGLHDGTAVATGTGVKVDVEAPAGVAVTTVGRDDARIGKAGKPVDRVAAQAYSAFEQASVVSVPKETVLSEPIRIRVHGEGGIAYGHQVIELGAFAEAVVILDHTGDAVLAANVDYLLGDGAKLTVVSVQDWDDKAVHVAQHNALVGRDASFKSVVVTFGGDVVRLHPRVQYAATGGEAELFGLYFTDAGQHQEHRLLVDHNMPHCKSNVVYKGALQGEDAHAVWIGDVLIEAAAEGTDTYEMNRNLVLTDGARVDSVPNLEIETGEIVGAGHASATGRFDDEQLFYLMARGIPADEARRLVVRGFFAELVQQIGVPDIEERLLAKIAAELEAAV</sequence>
<dbReference type="EMBL" id="JAOZYB010000356">
    <property type="protein sequence ID" value="MEB3966328.1"/>
    <property type="molecule type" value="Genomic_DNA"/>
</dbReference>
<gene>
    <name evidence="3" type="primary">sufD</name>
    <name evidence="3" type="ORF">OKJ48_39795</name>
</gene>
<dbReference type="InterPro" id="IPR037284">
    <property type="entry name" value="SUF_FeS_clus_asmbl_SufBD_sf"/>
</dbReference>
<keyword evidence="4" id="KW-1185">Reference proteome</keyword>
<proteinExistence type="inferred from homology"/>